<feature type="binding site" evidence="3">
    <location>
        <position position="136"/>
    </location>
    <ligand>
        <name>a divalent metal cation</name>
        <dbReference type="ChEBI" id="CHEBI:60240"/>
    </ligand>
</feature>
<dbReference type="InterPro" id="IPR007837">
    <property type="entry name" value="DinB"/>
</dbReference>
<dbReference type="Pfam" id="PF05163">
    <property type="entry name" value="DinB"/>
    <property type="match status" value="1"/>
</dbReference>
<dbReference type="InterPro" id="IPR034660">
    <property type="entry name" value="DinB/YfiT-like"/>
</dbReference>
<dbReference type="RefSeq" id="WP_133233459.1">
    <property type="nucleotide sequence ID" value="NZ_SMRT01000015.1"/>
</dbReference>
<keyword evidence="5" id="KW-1185">Reference proteome</keyword>
<name>A0A4R5KFJ0_9BACL</name>
<evidence type="ECO:0000313" key="4">
    <source>
        <dbReference type="EMBL" id="TDF93732.1"/>
    </source>
</evidence>
<dbReference type="PANTHER" id="PTHR37302">
    <property type="entry name" value="SLR1116 PROTEIN"/>
    <property type="match status" value="1"/>
</dbReference>
<dbReference type="GO" id="GO:0046872">
    <property type="term" value="F:metal ion binding"/>
    <property type="evidence" value="ECO:0007669"/>
    <property type="project" value="UniProtKB-KW"/>
</dbReference>
<gene>
    <name evidence="4" type="ORF">E1757_25355</name>
</gene>
<evidence type="ECO:0000256" key="2">
    <source>
        <dbReference type="ARBA" id="ARBA00022723"/>
    </source>
</evidence>
<proteinExistence type="inferred from homology"/>
<comment type="caution">
    <text evidence="4">The sequence shown here is derived from an EMBL/GenBank/DDBJ whole genome shotgun (WGS) entry which is preliminary data.</text>
</comment>
<feature type="binding site" evidence="3">
    <location>
        <position position="140"/>
    </location>
    <ligand>
        <name>a divalent metal cation</name>
        <dbReference type="ChEBI" id="CHEBI:60240"/>
    </ligand>
</feature>
<dbReference type="OrthoDB" id="9811413at2"/>
<dbReference type="Gene3D" id="1.20.120.450">
    <property type="entry name" value="dinb family like domain"/>
    <property type="match status" value="1"/>
</dbReference>
<dbReference type="PANTHER" id="PTHR37302:SF1">
    <property type="entry name" value="PROTEIN DINB"/>
    <property type="match status" value="1"/>
</dbReference>
<evidence type="ECO:0000256" key="1">
    <source>
        <dbReference type="ARBA" id="ARBA00008635"/>
    </source>
</evidence>
<sequence length="169" mass="19098">MKHTAVNMHDYHVWANQTMFGRLKELPEVYNQEVQSVFPTVSKVMAHIYLTDLCWFDILSGASMAEALSVGHGPLKEQTESKSIGELEALYAQLAEKYRAYFSQQPDLEQTLTLDNPYAGIRDTSVTEIILQVVNHGTYHRGNITAMLRQMGHASVMTELGLFWHVGPN</sequence>
<dbReference type="AlphaFoldDB" id="A0A4R5KFJ0"/>
<dbReference type="EMBL" id="SMRT01000015">
    <property type="protein sequence ID" value="TDF93732.1"/>
    <property type="molecule type" value="Genomic_DNA"/>
</dbReference>
<evidence type="ECO:0000256" key="3">
    <source>
        <dbReference type="PIRSR" id="PIRSR607837-1"/>
    </source>
</evidence>
<comment type="similarity">
    <text evidence="1">Belongs to the DinB family.</text>
</comment>
<keyword evidence="2 3" id="KW-0479">Metal-binding</keyword>
<feature type="binding site" evidence="3">
    <location>
        <position position="47"/>
    </location>
    <ligand>
        <name>a divalent metal cation</name>
        <dbReference type="ChEBI" id="CHEBI:60240"/>
    </ligand>
</feature>
<organism evidence="4 5">
    <name type="scientific">Paenibacillus piri</name>
    <dbReference type="NCBI Taxonomy" id="2547395"/>
    <lineage>
        <taxon>Bacteria</taxon>
        <taxon>Bacillati</taxon>
        <taxon>Bacillota</taxon>
        <taxon>Bacilli</taxon>
        <taxon>Bacillales</taxon>
        <taxon>Paenibacillaceae</taxon>
        <taxon>Paenibacillus</taxon>
    </lineage>
</organism>
<dbReference type="Proteomes" id="UP000295636">
    <property type="component" value="Unassembled WGS sequence"/>
</dbReference>
<evidence type="ECO:0000313" key="5">
    <source>
        <dbReference type="Proteomes" id="UP000295636"/>
    </source>
</evidence>
<accession>A0A4R5KFJ0</accession>
<protein>
    <submittedName>
        <fullName evidence="4">DUF664 domain-containing protein</fullName>
    </submittedName>
</protein>
<dbReference type="SUPFAM" id="SSF109854">
    <property type="entry name" value="DinB/YfiT-like putative metalloenzymes"/>
    <property type="match status" value="1"/>
</dbReference>
<reference evidence="4 5" key="1">
    <citation type="submission" date="2019-03" db="EMBL/GenBank/DDBJ databases">
        <title>This is whole genome sequence of Paenibacillus sp MS74 strain.</title>
        <authorList>
            <person name="Trinh H.N."/>
        </authorList>
    </citation>
    <scope>NUCLEOTIDE SEQUENCE [LARGE SCALE GENOMIC DNA]</scope>
    <source>
        <strain evidence="4 5">MS74</strain>
    </source>
</reference>